<dbReference type="HOGENOM" id="CLU_1115973_0_0_1"/>
<dbReference type="Proteomes" id="UP000002499">
    <property type="component" value="Unassembled WGS sequence"/>
</dbReference>
<protein>
    <submittedName>
        <fullName evidence="3">Uncharacterized protein</fullName>
    </submittedName>
</protein>
<feature type="chain" id="PRO_5012745495" evidence="2">
    <location>
        <begin position="16"/>
        <end position="272"/>
    </location>
</feature>
<evidence type="ECO:0000256" key="2">
    <source>
        <dbReference type="SAM" id="SignalP"/>
    </source>
</evidence>
<feature type="signal peptide" evidence="2">
    <location>
        <begin position="1"/>
        <end position="15"/>
    </location>
</feature>
<proteinExistence type="predicted"/>
<evidence type="ECO:0000313" key="3">
    <source>
        <dbReference type="EMBL" id="EFY90985.1"/>
    </source>
</evidence>
<feature type="compositionally biased region" description="Polar residues" evidence="1">
    <location>
        <begin position="106"/>
        <end position="124"/>
    </location>
</feature>
<evidence type="ECO:0000313" key="4">
    <source>
        <dbReference type="Proteomes" id="UP000002499"/>
    </source>
</evidence>
<dbReference type="InterPro" id="IPR035940">
    <property type="entry name" value="CAP_sf"/>
</dbReference>
<reference evidence="3 4" key="1">
    <citation type="journal article" date="2011" name="PLoS Genet.">
        <title>Genome sequencing and comparative transcriptomics of the model entomopathogenic fungi Metarhizium anisopliae and M. acridum.</title>
        <authorList>
            <person name="Gao Q."/>
            <person name="Jin K."/>
            <person name="Ying S.H."/>
            <person name="Zhang Y."/>
            <person name="Xiao G."/>
            <person name="Shang Y."/>
            <person name="Duan Z."/>
            <person name="Hu X."/>
            <person name="Xie X.Q."/>
            <person name="Zhou G."/>
            <person name="Peng G."/>
            <person name="Luo Z."/>
            <person name="Huang W."/>
            <person name="Wang B."/>
            <person name="Fang W."/>
            <person name="Wang S."/>
            <person name="Zhong Y."/>
            <person name="Ma L.J."/>
            <person name="St Leger R.J."/>
            <person name="Zhao G.P."/>
            <person name="Pei Y."/>
            <person name="Feng M.G."/>
            <person name="Xia Y."/>
            <person name="Wang C."/>
        </authorList>
    </citation>
    <scope>NUCLEOTIDE SEQUENCE [LARGE SCALE GENOMIC DNA]</scope>
    <source>
        <strain evidence="3 4">CQMa 102</strain>
    </source>
</reference>
<gene>
    <name evidence="3" type="ORF">MAC_02871</name>
</gene>
<name>E9DZ23_METAQ</name>
<evidence type="ECO:0000256" key="1">
    <source>
        <dbReference type="SAM" id="MobiDB-lite"/>
    </source>
</evidence>
<dbReference type="EMBL" id="GL698485">
    <property type="protein sequence ID" value="EFY90985.1"/>
    <property type="molecule type" value="Genomic_DNA"/>
</dbReference>
<feature type="region of interest" description="Disordered" evidence="1">
    <location>
        <begin position="88"/>
        <end position="124"/>
    </location>
</feature>
<dbReference type="OrthoDB" id="4939821at2759"/>
<sequence length="272" mass="29162">MRVTLLITALPLINAIPPGLPGKRDAEVLNRKQTYDLGFGANSADDYTISSSGIDTPKGTTPSTSAPMDPGIEDSGFYDLSPFDVENIPNGSNEISKPSGPGSISEPDSSFEPSQSCNKGTSSSNNTDYISIVNKWRTIIGKPSLKHDALLEGNALETSRRSPPGLEHFLFKGTAQQVLCGGDLSIEDAVITWLCERPDLPNMTTACERFTPGWSKDVTGHADVMSSAEYTKIGCGKDKGIWSCDVACDEPCGFNLHPEMQLSRDNSPFPGN</sequence>
<feature type="compositionally biased region" description="Polar residues" evidence="1">
    <location>
        <begin position="48"/>
        <end position="66"/>
    </location>
</feature>
<accession>E9DZ23</accession>
<keyword evidence="2" id="KW-0732">Signal</keyword>
<dbReference type="AlphaFoldDB" id="E9DZ23"/>
<feature type="region of interest" description="Disordered" evidence="1">
    <location>
        <begin position="46"/>
        <end position="76"/>
    </location>
</feature>
<keyword evidence="4" id="KW-1185">Reference proteome</keyword>
<organism evidence="4">
    <name type="scientific">Metarhizium acridum (strain CQMa 102)</name>
    <dbReference type="NCBI Taxonomy" id="655827"/>
    <lineage>
        <taxon>Eukaryota</taxon>
        <taxon>Fungi</taxon>
        <taxon>Dikarya</taxon>
        <taxon>Ascomycota</taxon>
        <taxon>Pezizomycotina</taxon>
        <taxon>Sordariomycetes</taxon>
        <taxon>Hypocreomycetidae</taxon>
        <taxon>Hypocreales</taxon>
        <taxon>Clavicipitaceae</taxon>
        <taxon>Metarhizium</taxon>
    </lineage>
</organism>
<dbReference type="SUPFAM" id="SSF55797">
    <property type="entry name" value="PR-1-like"/>
    <property type="match status" value="1"/>
</dbReference>
<dbReference type="InParanoid" id="E9DZ23"/>